<organism evidence="3 4">
    <name type="scientific">Lophiostoma macrostomum CBS 122681</name>
    <dbReference type="NCBI Taxonomy" id="1314788"/>
    <lineage>
        <taxon>Eukaryota</taxon>
        <taxon>Fungi</taxon>
        <taxon>Dikarya</taxon>
        <taxon>Ascomycota</taxon>
        <taxon>Pezizomycotina</taxon>
        <taxon>Dothideomycetes</taxon>
        <taxon>Pleosporomycetidae</taxon>
        <taxon>Pleosporales</taxon>
        <taxon>Lophiostomataceae</taxon>
        <taxon>Lophiostoma</taxon>
    </lineage>
</organism>
<evidence type="ECO:0000313" key="3">
    <source>
        <dbReference type="EMBL" id="KAF2650935.1"/>
    </source>
</evidence>
<feature type="compositionally biased region" description="Basic and acidic residues" evidence="1">
    <location>
        <begin position="284"/>
        <end position="312"/>
    </location>
</feature>
<dbReference type="InterPro" id="IPR039333">
    <property type="entry name" value="PYM1"/>
</dbReference>
<feature type="compositionally biased region" description="Basic and acidic residues" evidence="1">
    <location>
        <begin position="202"/>
        <end position="232"/>
    </location>
</feature>
<feature type="compositionally biased region" description="Basic residues" evidence="1">
    <location>
        <begin position="261"/>
        <end position="271"/>
    </location>
</feature>
<dbReference type="AlphaFoldDB" id="A0A6A6ST39"/>
<feature type="domain" description="WIBG Mago-binding" evidence="2">
    <location>
        <begin position="190"/>
        <end position="216"/>
    </location>
</feature>
<feature type="compositionally biased region" description="Low complexity" evidence="1">
    <location>
        <begin position="272"/>
        <end position="283"/>
    </location>
</feature>
<keyword evidence="4" id="KW-1185">Reference proteome</keyword>
<protein>
    <recommendedName>
        <fullName evidence="2">WIBG Mago-binding domain-containing protein</fullName>
    </recommendedName>
</protein>
<dbReference type="EMBL" id="MU004439">
    <property type="protein sequence ID" value="KAF2650935.1"/>
    <property type="molecule type" value="Genomic_DNA"/>
</dbReference>
<dbReference type="SUPFAM" id="SSF101931">
    <property type="entry name" value="Pym (Within the bgcn gene intron protein, WIBG), N-terminal domain"/>
    <property type="match status" value="1"/>
</dbReference>
<dbReference type="PANTHER" id="PTHR22959">
    <property type="entry name" value="PYM PROTEIN"/>
    <property type="match status" value="1"/>
</dbReference>
<feature type="region of interest" description="Disordered" evidence="1">
    <location>
        <begin position="183"/>
        <end position="312"/>
    </location>
</feature>
<dbReference type="Proteomes" id="UP000799324">
    <property type="component" value="Unassembled WGS sequence"/>
</dbReference>
<dbReference type="GO" id="GO:0035145">
    <property type="term" value="C:exon-exon junction complex"/>
    <property type="evidence" value="ECO:0007669"/>
    <property type="project" value="TreeGrafter"/>
</dbReference>
<evidence type="ECO:0000313" key="4">
    <source>
        <dbReference type="Proteomes" id="UP000799324"/>
    </source>
</evidence>
<sequence>MLSHTFSDPVSKALDLHSAVYPSGSLRGHPQLQAEGRHENGAQHGRVPPKEDAMSGVSIAMWDDGQWERLACRDWMRSGKVGLWLESKACSRGKHERFVLGARLANCYQLTSSVPATLIALSNQYPRRFATTQTRPVLPIGNVKSGSACVAEFQLIRPLSLPKGTHFDLTMPTVETPAISKSGIATSASGERHIPSSTRADGSVRKEIRVRPGYRPPEDVEVYKNRTAEAWKNRGSGGVPGADALKSEGDPSKGSAASNKNAKRREARKKAAAAAAAGPAEGGPAKEVDASRDVEPDEEAQKPVDPAVEKEKEAKKLLKKLRQARDLKDKKEKGDVLLPEQFEKVIKINELMRQLENLGINPNEDKKAET</sequence>
<dbReference type="SMART" id="SM01273">
    <property type="entry name" value="Mago-bind"/>
    <property type="match status" value="1"/>
</dbReference>
<dbReference type="Pfam" id="PF09282">
    <property type="entry name" value="Mago-bind"/>
    <property type="match status" value="1"/>
</dbReference>
<evidence type="ECO:0000259" key="2">
    <source>
        <dbReference type="SMART" id="SM01273"/>
    </source>
</evidence>
<evidence type="ECO:0000256" key="1">
    <source>
        <dbReference type="SAM" id="MobiDB-lite"/>
    </source>
</evidence>
<dbReference type="GO" id="GO:0005737">
    <property type="term" value="C:cytoplasm"/>
    <property type="evidence" value="ECO:0007669"/>
    <property type="project" value="TreeGrafter"/>
</dbReference>
<dbReference type="InterPro" id="IPR036348">
    <property type="entry name" value="WIBG_N_sf"/>
</dbReference>
<dbReference type="GO" id="GO:1903259">
    <property type="term" value="P:exon-exon junction complex disassembly"/>
    <property type="evidence" value="ECO:0007669"/>
    <property type="project" value="InterPro"/>
</dbReference>
<dbReference type="PANTHER" id="PTHR22959:SF0">
    <property type="entry name" value="PARTNER OF Y14 AND MAGO"/>
    <property type="match status" value="1"/>
</dbReference>
<feature type="compositionally biased region" description="Polar residues" evidence="1">
    <location>
        <begin position="183"/>
        <end position="200"/>
    </location>
</feature>
<dbReference type="GO" id="GO:0003723">
    <property type="term" value="F:RNA binding"/>
    <property type="evidence" value="ECO:0007669"/>
    <property type="project" value="TreeGrafter"/>
</dbReference>
<proteinExistence type="predicted"/>
<accession>A0A6A6ST39</accession>
<gene>
    <name evidence="3" type="ORF">K491DRAFT_682557</name>
</gene>
<dbReference type="OrthoDB" id="21625at2759"/>
<name>A0A6A6ST39_9PLEO</name>
<reference evidence="3" key="1">
    <citation type="journal article" date="2020" name="Stud. Mycol.">
        <title>101 Dothideomycetes genomes: a test case for predicting lifestyles and emergence of pathogens.</title>
        <authorList>
            <person name="Haridas S."/>
            <person name="Albert R."/>
            <person name="Binder M."/>
            <person name="Bloem J."/>
            <person name="Labutti K."/>
            <person name="Salamov A."/>
            <person name="Andreopoulos B."/>
            <person name="Baker S."/>
            <person name="Barry K."/>
            <person name="Bills G."/>
            <person name="Bluhm B."/>
            <person name="Cannon C."/>
            <person name="Castanera R."/>
            <person name="Culley D."/>
            <person name="Daum C."/>
            <person name="Ezra D."/>
            <person name="Gonzalez J."/>
            <person name="Henrissat B."/>
            <person name="Kuo A."/>
            <person name="Liang C."/>
            <person name="Lipzen A."/>
            <person name="Lutzoni F."/>
            <person name="Magnuson J."/>
            <person name="Mondo S."/>
            <person name="Nolan M."/>
            <person name="Ohm R."/>
            <person name="Pangilinan J."/>
            <person name="Park H.-J."/>
            <person name="Ramirez L."/>
            <person name="Alfaro M."/>
            <person name="Sun H."/>
            <person name="Tritt A."/>
            <person name="Yoshinaga Y."/>
            <person name="Zwiers L.-H."/>
            <person name="Turgeon B."/>
            <person name="Goodwin S."/>
            <person name="Spatafora J."/>
            <person name="Crous P."/>
            <person name="Grigoriev I."/>
        </authorList>
    </citation>
    <scope>NUCLEOTIDE SEQUENCE</scope>
    <source>
        <strain evidence="3">CBS 122681</strain>
    </source>
</reference>
<dbReference type="InterPro" id="IPR015362">
    <property type="entry name" value="WIBG_mago-bd"/>
</dbReference>